<keyword evidence="4" id="KW-0472">Membrane</keyword>
<keyword evidence="8" id="KW-1185">Reference proteome</keyword>
<keyword evidence="5" id="KW-0998">Cell outer membrane</keyword>
<comment type="similarity">
    <text evidence="2">Belongs to the SusD family.</text>
</comment>
<organism evidence="7 8">
    <name type="scientific">Pedobacter frigidisoli</name>
    <dbReference type="NCBI Taxonomy" id="2530455"/>
    <lineage>
        <taxon>Bacteria</taxon>
        <taxon>Pseudomonadati</taxon>
        <taxon>Bacteroidota</taxon>
        <taxon>Sphingobacteriia</taxon>
        <taxon>Sphingobacteriales</taxon>
        <taxon>Sphingobacteriaceae</taxon>
        <taxon>Pedobacter</taxon>
    </lineage>
</organism>
<reference evidence="7 8" key="1">
    <citation type="submission" date="2019-02" db="EMBL/GenBank/DDBJ databases">
        <title>Pedobacter sp. RP-3-11 sp. nov., isolated from Arctic soil.</title>
        <authorList>
            <person name="Dahal R.H."/>
        </authorList>
    </citation>
    <scope>NUCLEOTIDE SEQUENCE [LARGE SCALE GENOMIC DNA]</scope>
    <source>
        <strain evidence="7 8">RP-3-11</strain>
    </source>
</reference>
<dbReference type="AlphaFoldDB" id="A0A4R0P5G7"/>
<evidence type="ECO:0000256" key="3">
    <source>
        <dbReference type="ARBA" id="ARBA00022729"/>
    </source>
</evidence>
<feature type="domain" description="RagB/SusD" evidence="6">
    <location>
        <begin position="44"/>
        <end position="121"/>
    </location>
</feature>
<dbReference type="Pfam" id="PF07980">
    <property type="entry name" value="SusD_RagB"/>
    <property type="match status" value="1"/>
</dbReference>
<evidence type="ECO:0000256" key="1">
    <source>
        <dbReference type="ARBA" id="ARBA00004442"/>
    </source>
</evidence>
<comment type="caution">
    <text evidence="7">The sequence shown here is derived from an EMBL/GenBank/DDBJ whole genome shotgun (WGS) entry which is preliminary data.</text>
</comment>
<evidence type="ECO:0000256" key="2">
    <source>
        <dbReference type="ARBA" id="ARBA00006275"/>
    </source>
</evidence>
<dbReference type="OrthoDB" id="770975at2"/>
<dbReference type="InterPro" id="IPR012944">
    <property type="entry name" value="SusD_RagB_dom"/>
</dbReference>
<dbReference type="RefSeq" id="WP_131559894.1">
    <property type="nucleotide sequence ID" value="NZ_SJSN01000010.1"/>
</dbReference>
<evidence type="ECO:0000259" key="6">
    <source>
        <dbReference type="Pfam" id="PF07980"/>
    </source>
</evidence>
<dbReference type="InterPro" id="IPR011990">
    <property type="entry name" value="TPR-like_helical_dom_sf"/>
</dbReference>
<dbReference type="EMBL" id="SJSN01000010">
    <property type="protein sequence ID" value="TCD07673.1"/>
    <property type="molecule type" value="Genomic_DNA"/>
</dbReference>
<protein>
    <submittedName>
        <fullName evidence="7">RagB/SusD family nutrient uptake outer membrane protein</fullName>
    </submittedName>
</protein>
<dbReference type="Gene3D" id="1.25.40.390">
    <property type="match status" value="1"/>
</dbReference>
<name>A0A4R0P5G7_9SPHI</name>
<gene>
    <name evidence="7" type="ORF">EZ449_14150</name>
</gene>
<dbReference type="SUPFAM" id="SSF48452">
    <property type="entry name" value="TPR-like"/>
    <property type="match status" value="1"/>
</dbReference>
<evidence type="ECO:0000313" key="7">
    <source>
        <dbReference type="EMBL" id="TCD07673.1"/>
    </source>
</evidence>
<sequence length="161" mass="18403">MLYASYQANDLRKTIYFSINGKYINKKRGYSGGINLSNGLATDELYLIRSECLARAGQDIRAITDLNTLLFNRWKTGTFVPISGLQGALLLDRILLERRKELVFRGLRWNDLRRLNKEGHNIVLRRNLGNSVFELQPNSPKYTLPIPPNVIALTGIQQNVR</sequence>
<dbReference type="Proteomes" id="UP000291485">
    <property type="component" value="Unassembled WGS sequence"/>
</dbReference>
<comment type="subcellular location">
    <subcellularLocation>
        <location evidence="1">Cell outer membrane</location>
    </subcellularLocation>
</comment>
<evidence type="ECO:0000313" key="8">
    <source>
        <dbReference type="Proteomes" id="UP000291485"/>
    </source>
</evidence>
<keyword evidence="3" id="KW-0732">Signal</keyword>
<dbReference type="GO" id="GO:0009279">
    <property type="term" value="C:cell outer membrane"/>
    <property type="evidence" value="ECO:0007669"/>
    <property type="project" value="UniProtKB-SubCell"/>
</dbReference>
<evidence type="ECO:0000256" key="5">
    <source>
        <dbReference type="ARBA" id="ARBA00023237"/>
    </source>
</evidence>
<proteinExistence type="inferred from homology"/>
<accession>A0A4R0P5G7</accession>
<evidence type="ECO:0000256" key="4">
    <source>
        <dbReference type="ARBA" id="ARBA00023136"/>
    </source>
</evidence>